<evidence type="ECO:0000256" key="5">
    <source>
        <dbReference type="ARBA" id="ARBA00022598"/>
    </source>
</evidence>
<dbReference type="GO" id="GO:0044550">
    <property type="term" value="P:secondary metabolite biosynthetic process"/>
    <property type="evidence" value="ECO:0007669"/>
    <property type="project" value="TreeGrafter"/>
</dbReference>
<dbReference type="InterPro" id="IPR020845">
    <property type="entry name" value="AMP-binding_CS"/>
</dbReference>
<evidence type="ECO:0000313" key="11">
    <source>
        <dbReference type="Proteomes" id="UP000094578"/>
    </source>
</evidence>
<dbReference type="CDD" id="cd19531">
    <property type="entry name" value="LCL_NRPS-like"/>
    <property type="match status" value="1"/>
</dbReference>
<dbReference type="Pfam" id="PF13193">
    <property type="entry name" value="AMP-binding_C"/>
    <property type="match status" value="2"/>
</dbReference>
<dbReference type="Gene3D" id="2.30.38.10">
    <property type="entry name" value="Luciferase, Domain 3"/>
    <property type="match status" value="2"/>
</dbReference>
<evidence type="ECO:0000256" key="3">
    <source>
        <dbReference type="ARBA" id="ARBA00022450"/>
    </source>
</evidence>
<proteinExistence type="inferred from homology"/>
<dbReference type="Pfam" id="PF00501">
    <property type="entry name" value="AMP-binding"/>
    <property type="match status" value="2"/>
</dbReference>
<dbReference type="InterPro" id="IPR045851">
    <property type="entry name" value="AMP-bd_C_sf"/>
</dbReference>
<dbReference type="Gene3D" id="3.30.300.30">
    <property type="match status" value="2"/>
</dbReference>
<dbReference type="InterPro" id="IPR023213">
    <property type="entry name" value="CAT-like_dom_sf"/>
</dbReference>
<dbReference type="GO" id="GO:0031177">
    <property type="term" value="F:phosphopantetheine binding"/>
    <property type="evidence" value="ECO:0007669"/>
    <property type="project" value="InterPro"/>
</dbReference>
<dbReference type="RefSeq" id="WP_069327636.1">
    <property type="nucleotide sequence ID" value="NZ_MDER01000038.1"/>
</dbReference>
<dbReference type="PATRIC" id="fig|1886670.3.peg.2258"/>
<dbReference type="CDD" id="cd19543">
    <property type="entry name" value="DCL_NRPS"/>
    <property type="match status" value="1"/>
</dbReference>
<dbReference type="Gene3D" id="3.30.559.30">
    <property type="entry name" value="Nonribosomal peptide synthetase, condensation domain"/>
    <property type="match status" value="2"/>
</dbReference>
<dbReference type="PANTHER" id="PTHR45527">
    <property type="entry name" value="NONRIBOSOMAL PEPTIDE SYNTHETASE"/>
    <property type="match status" value="1"/>
</dbReference>
<dbReference type="PROSITE" id="PS00455">
    <property type="entry name" value="AMP_BINDING"/>
    <property type="match status" value="2"/>
</dbReference>
<dbReference type="SUPFAM" id="SSF56801">
    <property type="entry name" value="Acetyl-CoA synthetase-like"/>
    <property type="match status" value="2"/>
</dbReference>
<comment type="caution">
    <text evidence="10">The sequence shown here is derived from an EMBL/GenBank/DDBJ whole genome shotgun (WGS) entry which is preliminary data.</text>
</comment>
<dbReference type="FunFam" id="2.30.38.10:FF:000001">
    <property type="entry name" value="Non-ribosomal peptide synthetase PvdI"/>
    <property type="match status" value="1"/>
</dbReference>
<evidence type="ECO:0000256" key="2">
    <source>
        <dbReference type="ARBA" id="ARBA00006432"/>
    </source>
</evidence>
<dbReference type="Gene3D" id="1.10.1200.10">
    <property type="entry name" value="ACP-like"/>
    <property type="match status" value="2"/>
</dbReference>
<dbReference type="Gene3D" id="3.30.559.10">
    <property type="entry name" value="Chloramphenicol acetyltransferase-like domain"/>
    <property type="match status" value="2"/>
</dbReference>
<dbReference type="EMBL" id="MDER01000038">
    <property type="protein sequence ID" value="ODP28468.1"/>
    <property type="molecule type" value="Genomic_DNA"/>
</dbReference>
<dbReference type="GO" id="GO:0017000">
    <property type="term" value="P:antibiotic biosynthetic process"/>
    <property type="evidence" value="ECO:0007669"/>
    <property type="project" value="UniProtKB-KW"/>
</dbReference>
<dbReference type="FunFam" id="3.40.50.980:FF:000001">
    <property type="entry name" value="Non-ribosomal peptide synthetase"/>
    <property type="match status" value="2"/>
</dbReference>
<dbReference type="NCBIfam" id="TIGR01733">
    <property type="entry name" value="AA-adenyl-dom"/>
    <property type="match status" value="2"/>
</dbReference>
<reference evidence="10 11" key="1">
    <citation type="submission" date="2016-08" db="EMBL/GenBank/DDBJ databases">
        <title>Genome sequencing of Paenibacillus sp. TI45-13ar, isolated from Korean traditional nuruk.</title>
        <authorList>
            <person name="Kim S.-J."/>
        </authorList>
    </citation>
    <scope>NUCLEOTIDE SEQUENCE [LARGE SCALE GENOMIC DNA]</scope>
    <source>
        <strain evidence="10 11">TI45-13ar</strain>
    </source>
</reference>
<dbReference type="NCBIfam" id="NF003417">
    <property type="entry name" value="PRK04813.1"/>
    <property type="match status" value="2"/>
</dbReference>
<dbReference type="Pfam" id="PF00668">
    <property type="entry name" value="Condensation"/>
    <property type="match status" value="2"/>
</dbReference>
<dbReference type="Pfam" id="PF00550">
    <property type="entry name" value="PP-binding"/>
    <property type="match status" value="2"/>
</dbReference>
<name>A0A1E3L3X4_9BACL</name>
<dbReference type="CDD" id="cd05930">
    <property type="entry name" value="A_NRPS"/>
    <property type="match status" value="2"/>
</dbReference>
<dbReference type="InterPro" id="IPR010071">
    <property type="entry name" value="AA_adenyl_dom"/>
</dbReference>
<organism evidence="10 11">
    <name type="scientific">Paenibacillus nuruki</name>
    <dbReference type="NCBI Taxonomy" id="1886670"/>
    <lineage>
        <taxon>Bacteria</taxon>
        <taxon>Bacillati</taxon>
        <taxon>Bacillota</taxon>
        <taxon>Bacilli</taxon>
        <taxon>Bacillales</taxon>
        <taxon>Paenibacillaceae</taxon>
        <taxon>Paenibacillus</taxon>
    </lineage>
</organism>
<evidence type="ECO:0000256" key="8">
    <source>
        <dbReference type="ARBA" id="ARBA00023268"/>
    </source>
</evidence>
<dbReference type="GO" id="GO:0043041">
    <property type="term" value="P:amino acid activation for nonribosomal peptide biosynthetic process"/>
    <property type="evidence" value="ECO:0007669"/>
    <property type="project" value="TreeGrafter"/>
</dbReference>
<evidence type="ECO:0000256" key="1">
    <source>
        <dbReference type="ARBA" id="ARBA00001957"/>
    </source>
</evidence>
<dbReference type="PANTHER" id="PTHR45527:SF1">
    <property type="entry name" value="FATTY ACID SYNTHASE"/>
    <property type="match status" value="1"/>
</dbReference>
<keyword evidence="11" id="KW-1185">Reference proteome</keyword>
<dbReference type="InterPro" id="IPR009081">
    <property type="entry name" value="PP-bd_ACP"/>
</dbReference>
<dbReference type="SUPFAM" id="SSF47336">
    <property type="entry name" value="ACP-like"/>
    <property type="match status" value="2"/>
</dbReference>
<keyword evidence="5" id="KW-0436">Ligase</keyword>
<comment type="cofactor">
    <cofactor evidence="1">
        <name>pantetheine 4'-phosphate</name>
        <dbReference type="ChEBI" id="CHEBI:47942"/>
    </cofactor>
</comment>
<dbReference type="GO" id="GO:0005737">
    <property type="term" value="C:cytoplasm"/>
    <property type="evidence" value="ECO:0007669"/>
    <property type="project" value="TreeGrafter"/>
</dbReference>
<dbReference type="InterPro" id="IPR000873">
    <property type="entry name" value="AMP-dep_synth/lig_dom"/>
</dbReference>
<keyword evidence="7" id="KW-0045">Antibiotic biosynthesis</keyword>
<comment type="similarity">
    <text evidence="2">Belongs to the ATP-dependent AMP-binding enzyme family.</text>
</comment>
<keyword evidence="3" id="KW-0596">Phosphopantetheine</keyword>
<dbReference type="SUPFAM" id="SSF52777">
    <property type="entry name" value="CoA-dependent acyltransferases"/>
    <property type="match status" value="4"/>
</dbReference>
<keyword evidence="8" id="KW-0511">Multifunctional enzyme</keyword>
<dbReference type="SMART" id="SM00823">
    <property type="entry name" value="PKS_PP"/>
    <property type="match status" value="2"/>
</dbReference>
<evidence type="ECO:0000313" key="10">
    <source>
        <dbReference type="EMBL" id="ODP28468.1"/>
    </source>
</evidence>
<dbReference type="FunFam" id="3.40.50.980:FF:000002">
    <property type="entry name" value="Enterobactin synthetase component F"/>
    <property type="match status" value="1"/>
</dbReference>
<evidence type="ECO:0000256" key="4">
    <source>
        <dbReference type="ARBA" id="ARBA00022553"/>
    </source>
</evidence>
<dbReference type="InterPro" id="IPR001242">
    <property type="entry name" value="Condensation_dom"/>
</dbReference>
<evidence type="ECO:0000256" key="7">
    <source>
        <dbReference type="ARBA" id="ARBA00023194"/>
    </source>
</evidence>
<keyword evidence="6" id="KW-0677">Repeat</keyword>
<sequence>MSQPQIQDIYPLSPMQEGMLYHSLLDPDSDAYFQQNVITLQETLNPYWVQQSLQQIINRYDVFRTIFLHKETERPLQVVLKEREAPRVEIKDVRQHSDAQKQQLLTEFQQQDRISGFDLESDVPLRITLFQWKEGISKLVWSFPHIIMDGWCLGIVAKDFFAIYTSLRDQTTVQLETVYPFSQFIQWIERQDKTEASTYWNNYLEGLDQETVIPGYIRSLDKNSQAFDLEQHTFRWNQQLTHQLEQLARQYQVTVSTVFQAAWGVMLQSYNCRRDVVFGAVVSGRPEHILGIEEMVGLFINTLPVRVQSKEEQTFVSLLAQMQSAMNEGNRYSYQSLAELQNQSILKQNLLSHILVFENYPLSEEITHGDENGNASLQITDVDGFEQTNYDLTVMVVPGQELEISFSYNLHRYESSFMIRMADHLTRVIEQIIHTPDIELSRIQLLTPHEWTQVVEEFNATDAEYPSHLTIHSWFAEQVERTPDQLAVRDGHTSLTYTQLDKQSSDLARLLRAQGVRPDDIVGIMMERSHYMMVSLLAILKSGAAYLPLDPFHPQERLEFILQDSGAQVVVTTVQHESRLPEHLHLITVDTITPDENEAYHEDDLILVEPSHLAYVIYTSGTTGNPKGAMIEHRSLVNRIHWMQKQYPLTSQDVILQKTPYSFDVSVWELFWWSTQGASVVFLEPEAEKDPAMIAQAIAQYGVTTIHFVPSMLSVFLEHLELKAEVERLSSLRYVFASGEALQVQQVNRFNDLLYKTNNTRLINLYGPTEATIDVSYYDCSHQDNNTQSIPIGRPIDNTQLYIMNTALLPQPIGVPGELCIAGVGLARGYLNREQLTAEKFVPIPHQPQQRMYRTGDLARWLPDGNIEYMGRLDHQVKIRGYRIELGEIEAILLEDKSIKECVVLDRRDDQQQAVLCAYLVSDTEDILLEEAIRVRIASKLPSYMIPTHFMMITHMPVTSNGKIDRRYLQNIELDQTSTEYVEPSGAIEEKLADIWKKLLNVKVISATDSFFQLGGHSLKASQLVALIHQQCQVDVPLRQIFKYPILRDLARFITTSEYELTTSIQPAPEQPYYPVTSAQRRLLILDQLEQHSSAYHIPHVLLTEQHIDISRLQSVFEQLIQRHESFRTSFTMVHEQPVQHIHPQSHFQLEVTRSDLDYQSIVHAEHNLFDSIIDTFIRPFDLTQAPLLRATVVQFVNGGSALLIDMHHIIADGVSLTIITDEFNRLYEGQSLPALKLQYKDYAVWQQTHSDRMGTQTQYWLDQLSGELPILNLPADFSRPALQQFQGDHFLCTLSDSETRQLKKLASDYGVTLYMLLLAAYHTLLHKYTGQQDIITGSPIAGRSHADVQSIVGMFVNTLAIRSQPQPDSTFIQFLEEIKQLSIGAFENQEVPIEQIIDGLALRRDLSRNPLFDTMLIVQTMEFDDTASKDVLWKAYEYNAAVSKVDLTLQVEEQEQQLQFQWEYATHLFKQETIQHIAEHWLCLLTAIIDSPEARLSELHMLTPGEQEQLLYQFNPIPVAYADQMTIHGWFEQQAQETPNAIALMWSEHQLTYQQLDEQANQLARLLISHGSGPDRLIGLMTERSDWMIISLLAILKSGSAYVPIDPDYPAARVQYMLENSEASLLITQRTLVKGWEYSGTMIMVDDREWATESTQKLHLPIPVRSKHLAYVIYTSGSTGQPKGVMLQHQSVVNFITAMRQELHFTAGHKVLALTTLSFDIFVLETLVPLTSGMTVVIAEEVHQKNPHLLAALIQHHQIHMIQMTPSRLQMLMNSKEDAQCLNNVQELLIGGEALPLSLLQAVQSFKNLRIYNMYGPTETTVWSAMYELTDASAIRIGHPILNTQIRIVNGQGQLQPIGIAGELCIAGEGLARGYWKQDVLTSEKFVDDPYGLLVTESNASIYAESTGQAQSSKMYKTGDLARWLPSGEIEFLGRIDHQVKVRGHRIELGEIEGMLTRLPAVNEAIVLAIKDHADLYTLAAYLVLVDSTSISLLADIQTHLLSQLPDYMVPSSFALIEKMPLTPNGKIDLNALLHIETETIALTEYIAPRHEMDQDLIEIWSDILNQPQSQIGIQHSFFELGGHSLNASLFIVRLREKWGIQLDLRHFFQYPTIEWTADQIIQEQEELRRFEELLREVESMEQL</sequence>
<accession>A0A1E3L3X4</accession>
<dbReference type="FunFam" id="3.40.50.12780:FF:000012">
    <property type="entry name" value="Non-ribosomal peptide synthetase"/>
    <property type="match status" value="2"/>
</dbReference>
<dbReference type="STRING" id="1886670.PTI45_02218"/>
<dbReference type="InterPro" id="IPR025110">
    <property type="entry name" value="AMP-bd_C"/>
</dbReference>
<dbReference type="InterPro" id="IPR036736">
    <property type="entry name" value="ACP-like_sf"/>
</dbReference>
<dbReference type="FunFam" id="1.10.1200.10:FF:000005">
    <property type="entry name" value="Nonribosomal peptide synthetase 1"/>
    <property type="match status" value="1"/>
</dbReference>
<evidence type="ECO:0000256" key="6">
    <source>
        <dbReference type="ARBA" id="ARBA00022737"/>
    </source>
</evidence>
<feature type="domain" description="Carrier" evidence="9">
    <location>
        <begin position="2049"/>
        <end position="2126"/>
    </location>
</feature>
<dbReference type="Proteomes" id="UP000094578">
    <property type="component" value="Unassembled WGS sequence"/>
</dbReference>
<dbReference type="Gene3D" id="3.40.50.980">
    <property type="match status" value="4"/>
</dbReference>
<dbReference type="InterPro" id="IPR020806">
    <property type="entry name" value="PKS_PP-bd"/>
</dbReference>
<evidence type="ECO:0000259" key="9">
    <source>
        <dbReference type="PROSITE" id="PS50075"/>
    </source>
</evidence>
<protein>
    <submittedName>
        <fullName evidence="10">Plipastatin synthase subunit</fullName>
    </submittedName>
</protein>
<keyword evidence="4" id="KW-0597">Phosphoprotein</keyword>
<dbReference type="PROSITE" id="PS50075">
    <property type="entry name" value="CARRIER"/>
    <property type="match status" value="2"/>
</dbReference>
<feature type="domain" description="Carrier" evidence="9">
    <location>
        <begin position="983"/>
        <end position="1058"/>
    </location>
</feature>
<gene>
    <name evidence="10" type="ORF">PTI45_02218</name>
</gene>
<dbReference type="FunFam" id="3.30.300.30:FF:000015">
    <property type="entry name" value="Nonribosomal peptide synthase SidD"/>
    <property type="match status" value="2"/>
</dbReference>
<dbReference type="GO" id="GO:0016874">
    <property type="term" value="F:ligase activity"/>
    <property type="evidence" value="ECO:0007669"/>
    <property type="project" value="UniProtKB-KW"/>
</dbReference>
<dbReference type="GO" id="GO:0008610">
    <property type="term" value="P:lipid biosynthetic process"/>
    <property type="evidence" value="ECO:0007669"/>
    <property type="project" value="UniProtKB-ARBA"/>
</dbReference>